<protein>
    <submittedName>
        <fullName evidence="2">Uncharacterized protein</fullName>
    </submittedName>
</protein>
<dbReference type="EMBL" id="QPKB01000005">
    <property type="protein sequence ID" value="RWR84085.1"/>
    <property type="molecule type" value="Genomic_DNA"/>
</dbReference>
<keyword evidence="1" id="KW-1133">Transmembrane helix</keyword>
<dbReference type="AlphaFoldDB" id="A0A443NZX1"/>
<keyword evidence="1" id="KW-0472">Membrane</keyword>
<organism evidence="2 3">
    <name type="scientific">Cinnamomum micranthum f. kanehirae</name>
    <dbReference type="NCBI Taxonomy" id="337451"/>
    <lineage>
        <taxon>Eukaryota</taxon>
        <taxon>Viridiplantae</taxon>
        <taxon>Streptophyta</taxon>
        <taxon>Embryophyta</taxon>
        <taxon>Tracheophyta</taxon>
        <taxon>Spermatophyta</taxon>
        <taxon>Magnoliopsida</taxon>
        <taxon>Magnoliidae</taxon>
        <taxon>Laurales</taxon>
        <taxon>Lauraceae</taxon>
        <taxon>Cinnamomum</taxon>
    </lineage>
</organism>
<keyword evidence="3" id="KW-1185">Reference proteome</keyword>
<feature type="transmembrane region" description="Helical" evidence="1">
    <location>
        <begin position="12"/>
        <end position="32"/>
    </location>
</feature>
<keyword evidence="1" id="KW-0812">Transmembrane</keyword>
<accession>A0A443NZX1</accession>
<evidence type="ECO:0000313" key="3">
    <source>
        <dbReference type="Proteomes" id="UP000283530"/>
    </source>
</evidence>
<evidence type="ECO:0000256" key="1">
    <source>
        <dbReference type="SAM" id="Phobius"/>
    </source>
</evidence>
<comment type="caution">
    <text evidence="2">The sequence shown here is derived from an EMBL/GenBank/DDBJ whole genome shotgun (WGS) entry which is preliminary data.</text>
</comment>
<proteinExistence type="predicted"/>
<dbReference type="Proteomes" id="UP000283530">
    <property type="component" value="Unassembled WGS sequence"/>
</dbReference>
<name>A0A443NZX1_9MAGN</name>
<gene>
    <name evidence="2" type="ORF">CKAN_01287100</name>
</gene>
<feature type="transmembrane region" description="Helical" evidence="1">
    <location>
        <begin position="38"/>
        <end position="55"/>
    </location>
</feature>
<sequence length="108" mass="12047">MRSSIRELEAPGFASFAVVPIFVASVAIMVFYCHSISFVFAIVIFTFISGGQDLLSDMGIFSDSILFHRNPKFSLPSLPLPVGSPRAIKEKCRHGSFYTITFLMQQHQ</sequence>
<reference evidence="2 3" key="1">
    <citation type="journal article" date="2019" name="Nat. Plants">
        <title>Stout camphor tree genome fills gaps in understanding of flowering plant genome evolution.</title>
        <authorList>
            <person name="Chaw S.M."/>
            <person name="Liu Y.C."/>
            <person name="Wu Y.W."/>
            <person name="Wang H.Y."/>
            <person name="Lin C.I."/>
            <person name="Wu C.S."/>
            <person name="Ke H.M."/>
            <person name="Chang L.Y."/>
            <person name="Hsu C.Y."/>
            <person name="Yang H.T."/>
            <person name="Sudianto E."/>
            <person name="Hsu M.H."/>
            <person name="Wu K.P."/>
            <person name="Wang L.N."/>
            <person name="Leebens-Mack J.H."/>
            <person name="Tsai I.J."/>
        </authorList>
    </citation>
    <scope>NUCLEOTIDE SEQUENCE [LARGE SCALE GENOMIC DNA]</scope>
    <source>
        <strain evidence="3">cv. Chaw 1501</strain>
        <tissue evidence="2">Young leaves</tissue>
    </source>
</reference>
<evidence type="ECO:0000313" key="2">
    <source>
        <dbReference type="EMBL" id="RWR84085.1"/>
    </source>
</evidence>